<dbReference type="Gene3D" id="3.40.50.1820">
    <property type="entry name" value="alpha/beta hydrolase"/>
    <property type="match status" value="1"/>
</dbReference>
<evidence type="ECO:0000313" key="5">
    <source>
        <dbReference type="EMBL" id="NRT58118.1"/>
    </source>
</evidence>
<reference evidence="5 6" key="1">
    <citation type="submission" date="2020-05" db="EMBL/GenBank/DDBJ databases">
        <title>Genomic Encyclopedia of Type Strains, Phase IV (KMG-V): Genome sequencing to study the core and pangenomes of soil and plant-associated prokaryotes.</title>
        <authorList>
            <person name="Whitman W."/>
        </authorList>
    </citation>
    <scope>NUCLEOTIDE SEQUENCE [LARGE SCALE GENOMIC DNA]</scope>
    <source>
        <strain evidence="5 6">C29</strain>
    </source>
</reference>
<dbReference type="SUPFAM" id="SSF53474">
    <property type="entry name" value="alpha/beta-Hydrolases"/>
    <property type="match status" value="1"/>
</dbReference>
<sequence length="334" mass="35672">MPEPNVDPSRRAAALACALLSGLLMLAAPALSAQPAPPVQESDDDGRGAEAAPSRQRFPAEVQVLRDLPYGSDRLQRLDVYLPSGRDRDAGRDAERERARDGAPVIVLVHGGAWRGGDKAAAALIDLKVLRWVRRGFVVVSVNHRLLPQADVLTQAADVARALAFAQGMAGRWGAQASRFILMGHSSGAHLVDLLGADPALARAQGARPWLGNVSLDSAALDVVSLMQGPHLRLHDAAFGDDPAGWRRLSPLQRLNGRPVPMLLVCSTLRAESCAAARSFAERAQALGGRVVVREEPLPHARIDADLGLPGDYTDAVEAFMASLDAQVRLRLRP</sequence>
<dbReference type="RefSeq" id="WP_286180991.1">
    <property type="nucleotide sequence ID" value="NZ_JABSNM010000023.1"/>
</dbReference>
<dbReference type="Pfam" id="PF20434">
    <property type="entry name" value="BD-FAE"/>
    <property type="match status" value="1"/>
</dbReference>
<dbReference type="InterPro" id="IPR049492">
    <property type="entry name" value="BD-FAE-like_dom"/>
</dbReference>
<dbReference type="Proteomes" id="UP001516061">
    <property type="component" value="Unassembled WGS sequence"/>
</dbReference>
<evidence type="ECO:0000256" key="2">
    <source>
        <dbReference type="SAM" id="MobiDB-lite"/>
    </source>
</evidence>
<name>A0ABX2G9H6_9BURK</name>
<keyword evidence="6" id="KW-1185">Reference proteome</keyword>
<evidence type="ECO:0000256" key="1">
    <source>
        <dbReference type="ARBA" id="ARBA00022801"/>
    </source>
</evidence>
<feature type="chain" id="PRO_5045893365" evidence="3">
    <location>
        <begin position="33"/>
        <end position="334"/>
    </location>
</feature>
<organism evidence="5 6">
    <name type="scientific">Sphaerotilus uruguayifluvii</name>
    <dbReference type="NCBI Taxonomy" id="2735897"/>
    <lineage>
        <taxon>Bacteria</taxon>
        <taxon>Pseudomonadati</taxon>
        <taxon>Pseudomonadota</taxon>
        <taxon>Betaproteobacteria</taxon>
        <taxon>Burkholderiales</taxon>
        <taxon>Sphaerotilaceae</taxon>
        <taxon>Sphaerotilus</taxon>
    </lineage>
</organism>
<evidence type="ECO:0000259" key="4">
    <source>
        <dbReference type="Pfam" id="PF20434"/>
    </source>
</evidence>
<feature type="region of interest" description="Disordered" evidence="2">
    <location>
        <begin position="34"/>
        <end position="56"/>
    </location>
</feature>
<feature type="domain" description="BD-FAE-like" evidence="4">
    <location>
        <begin position="100"/>
        <end position="197"/>
    </location>
</feature>
<dbReference type="PANTHER" id="PTHR48081">
    <property type="entry name" value="AB HYDROLASE SUPERFAMILY PROTEIN C4A8.06C"/>
    <property type="match status" value="1"/>
</dbReference>
<evidence type="ECO:0000256" key="3">
    <source>
        <dbReference type="SAM" id="SignalP"/>
    </source>
</evidence>
<keyword evidence="3" id="KW-0732">Signal</keyword>
<gene>
    <name evidence="5" type="ORF">HNQ01_003884</name>
</gene>
<feature type="signal peptide" evidence="3">
    <location>
        <begin position="1"/>
        <end position="32"/>
    </location>
</feature>
<evidence type="ECO:0000313" key="6">
    <source>
        <dbReference type="Proteomes" id="UP001516061"/>
    </source>
</evidence>
<accession>A0ABX2G9H6</accession>
<dbReference type="PANTHER" id="PTHR48081:SF33">
    <property type="entry name" value="KYNURENINE FORMAMIDASE"/>
    <property type="match status" value="1"/>
</dbReference>
<protein>
    <submittedName>
        <fullName evidence="5">Acetyl esterase/lipase</fullName>
    </submittedName>
</protein>
<proteinExistence type="predicted"/>
<dbReference type="InterPro" id="IPR029058">
    <property type="entry name" value="AB_hydrolase_fold"/>
</dbReference>
<dbReference type="EMBL" id="JABSNM010000023">
    <property type="protein sequence ID" value="NRT58118.1"/>
    <property type="molecule type" value="Genomic_DNA"/>
</dbReference>
<comment type="caution">
    <text evidence="5">The sequence shown here is derived from an EMBL/GenBank/DDBJ whole genome shotgun (WGS) entry which is preliminary data.</text>
</comment>
<keyword evidence="1" id="KW-0378">Hydrolase</keyword>
<dbReference type="InterPro" id="IPR050300">
    <property type="entry name" value="GDXG_lipolytic_enzyme"/>
</dbReference>